<protein>
    <submittedName>
        <fullName evidence="2">Uncharacterized protein</fullName>
    </submittedName>
</protein>
<organism evidence="2 3">
    <name type="scientific">Austropuccinia psidii MF-1</name>
    <dbReference type="NCBI Taxonomy" id="1389203"/>
    <lineage>
        <taxon>Eukaryota</taxon>
        <taxon>Fungi</taxon>
        <taxon>Dikarya</taxon>
        <taxon>Basidiomycota</taxon>
        <taxon>Pucciniomycotina</taxon>
        <taxon>Pucciniomycetes</taxon>
        <taxon>Pucciniales</taxon>
        <taxon>Sphaerophragmiaceae</taxon>
        <taxon>Austropuccinia</taxon>
    </lineage>
</organism>
<sequence>MAMVRGHLSLGRLSPCLVTYGIQSPKTKHTESPRQDSPIPSLPCKQTLRQRTPGPSGTQWSEELFC</sequence>
<evidence type="ECO:0000313" key="2">
    <source>
        <dbReference type="EMBL" id="MBW0588036.1"/>
    </source>
</evidence>
<name>A0A9Q3Q728_9BASI</name>
<gene>
    <name evidence="2" type="ORF">O181_127751</name>
</gene>
<dbReference type="EMBL" id="AVOT02129012">
    <property type="protein sequence ID" value="MBW0588036.1"/>
    <property type="molecule type" value="Genomic_DNA"/>
</dbReference>
<feature type="non-terminal residue" evidence="2">
    <location>
        <position position="1"/>
    </location>
</feature>
<reference evidence="2" key="1">
    <citation type="submission" date="2021-03" db="EMBL/GenBank/DDBJ databases">
        <title>Draft genome sequence of rust myrtle Austropuccinia psidii MF-1, a brazilian biotype.</title>
        <authorList>
            <person name="Quecine M.C."/>
            <person name="Pachon D.M.R."/>
            <person name="Bonatelli M.L."/>
            <person name="Correr F.H."/>
            <person name="Franceschini L.M."/>
            <person name="Leite T.F."/>
            <person name="Margarido G.R.A."/>
            <person name="Almeida C.A."/>
            <person name="Ferrarezi J.A."/>
            <person name="Labate C.A."/>
        </authorList>
    </citation>
    <scope>NUCLEOTIDE SEQUENCE</scope>
    <source>
        <strain evidence="2">MF-1</strain>
    </source>
</reference>
<comment type="caution">
    <text evidence="2">The sequence shown here is derived from an EMBL/GenBank/DDBJ whole genome shotgun (WGS) entry which is preliminary data.</text>
</comment>
<accession>A0A9Q3Q728</accession>
<dbReference type="AlphaFoldDB" id="A0A9Q3Q728"/>
<keyword evidence="3" id="KW-1185">Reference proteome</keyword>
<proteinExistence type="predicted"/>
<evidence type="ECO:0000313" key="3">
    <source>
        <dbReference type="Proteomes" id="UP000765509"/>
    </source>
</evidence>
<dbReference type="Proteomes" id="UP000765509">
    <property type="component" value="Unassembled WGS sequence"/>
</dbReference>
<feature type="region of interest" description="Disordered" evidence="1">
    <location>
        <begin position="24"/>
        <end position="66"/>
    </location>
</feature>
<evidence type="ECO:0000256" key="1">
    <source>
        <dbReference type="SAM" id="MobiDB-lite"/>
    </source>
</evidence>
<feature type="compositionally biased region" description="Polar residues" evidence="1">
    <location>
        <begin position="47"/>
        <end position="66"/>
    </location>
</feature>